<comment type="caution">
    <text evidence="2">The sequence shown here is derived from an EMBL/GenBank/DDBJ whole genome shotgun (WGS) entry which is preliminary data.</text>
</comment>
<dbReference type="AlphaFoldDB" id="A0AAV5CUV8"/>
<sequence length="438" mass="50156">MHETAYETTPLYLPLGMLLSTGNLRKEHLEPVVDKVRGRLPTWKAGFMNKAGRLSLVKSTLSAIPIYPLISIKLPGWVVTAIDKARRGFFWAGEPSASGGKCTMAWPCITRSLDNGGLGIIDLKVASFALNLRWLWLQRVDESRPWIGLPLQCNKEVQAMFDASIHIRMGNGKLAWFWTDRWINNTSIQEMAPDLCRAVGNEAKRSRTVHEAMQGRRWIRDITGNITAVTLVQYFRVRELVLGVTLRHEQEDRILWRWTSSGNYSSKSAYNAYFTGSTRFAGAKLIWKAWAPPKTKLFMYLATHGRTWTSERRFPHGLQDSATCALCDQEPETIEHLLLHCSVAREVWRHALNLVRLPSRFKIDQLGICDTWNRLWMAFRRSNGKEWTPCSYSYPGIYGRQGMPRSSETREKQANNWCSRSRTKHIYGSPPGQGIWVV</sequence>
<evidence type="ECO:0000259" key="1">
    <source>
        <dbReference type="Pfam" id="PF13966"/>
    </source>
</evidence>
<dbReference type="EMBL" id="BQKI01000009">
    <property type="protein sequence ID" value="GJN01931.1"/>
    <property type="molecule type" value="Genomic_DNA"/>
</dbReference>
<reference evidence="2" key="1">
    <citation type="journal article" date="2018" name="DNA Res.">
        <title>Multiple hybrid de novo genome assembly of finger millet, an orphan allotetraploid crop.</title>
        <authorList>
            <person name="Hatakeyama M."/>
            <person name="Aluri S."/>
            <person name="Balachadran M.T."/>
            <person name="Sivarajan S.R."/>
            <person name="Patrignani A."/>
            <person name="Gruter S."/>
            <person name="Poveda L."/>
            <person name="Shimizu-Inatsugi R."/>
            <person name="Baeten J."/>
            <person name="Francoijs K.J."/>
            <person name="Nataraja K.N."/>
            <person name="Reddy Y.A.N."/>
            <person name="Phadnis S."/>
            <person name="Ravikumar R.L."/>
            <person name="Schlapbach R."/>
            <person name="Sreeman S.M."/>
            <person name="Shimizu K.K."/>
        </authorList>
    </citation>
    <scope>NUCLEOTIDE SEQUENCE</scope>
</reference>
<evidence type="ECO:0000313" key="2">
    <source>
        <dbReference type="EMBL" id="GJN01931.1"/>
    </source>
</evidence>
<reference evidence="2" key="2">
    <citation type="submission" date="2021-12" db="EMBL/GenBank/DDBJ databases">
        <title>Resequencing data analysis of finger millet.</title>
        <authorList>
            <person name="Hatakeyama M."/>
            <person name="Aluri S."/>
            <person name="Balachadran M.T."/>
            <person name="Sivarajan S.R."/>
            <person name="Poveda L."/>
            <person name="Shimizu-Inatsugi R."/>
            <person name="Schlapbach R."/>
            <person name="Sreeman S.M."/>
            <person name="Shimizu K.K."/>
        </authorList>
    </citation>
    <scope>NUCLEOTIDE SEQUENCE</scope>
</reference>
<dbReference type="Proteomes" id="UP001054889">
    <property type="component" value="Unassembled WGS sequence"/>
</dbReference>
<organism evidence="2 3">
    <name type="scientific">Eleusine coracana subsp. coracana</name>
    <dbReference type="NCBI Taxonomy" id="191504"/>
    <lineage>
        <taxon>Eukaryota</taxon>
        <taxon>Viridiplantae</taxon>
        <taxon>Streptophyta</taxon>
        <taxon>Embryophyta</taxon>
        <taxon>Tracheophyta</taxon>
        <taxon>Spermatophyta</taxon>
        <taxon>Magnoliopsida</taxon>
        <taxon>Liliopsida</taxon>
        <taxon>Poales</taxon>
        <taxon>Poaceae</taxon>
        <taxon>PACMAD clade</taxon>
        <taxon>Chloridoideae</taxon>
        <taxon>Cynodonteae</taxon>
        <taxon>Eleusininae</taxon>
        <taxon>Eleusine</taxon>
    </lineage>
</organism>
<protein>
    <recommendedName>
        <fullName evidence="1">Reverse transcriptase zinc-binding domain-containing protein</fullName>
    </recommendedName>
</protein>
<dbReference type="PANTHER" id="PTHR33116:SF78">
    <property type="entry name" value="OS12G0587133 PROTEIN"/>
    <property type="match status" value="1"/>
</dbReference>
<keyword evidence="3" id="KW-1185">Reference proteome</keyword>
<dbReference type="InterPro" id="IPR026960">
    <property type="entry name" value="RVT-Znf"/>
</dbReference>
<evidence type="ECO:0000313" key="3">
    <source>
        <dbReference type="Proteomes" id="UP001054889"/>
    </source>
</evidence>
<dbReference type="Pfam" id="PF13966">
    <property type="entry name" value="zf-RVT"/>
    <property type="match status" value="1"/>
</dbReference>
<proteinExistence type="predicted"/>
<accession>A0AAV5CUV8</accession>
<name>A0AAV5CUV8_ELECO</name>
<gene>
    <name evidence="2" type="primary">ga19236</name>
    <name evidence="2" type="ORF">PR202_ga19236</name>
</gene>
<dbReference type="PANTHER" id="PTHR33116">
    <property type="entry name" value="REVERSE TRANSCRIPTASE ZINC-BINDING DOMAIN-CONTAINING PROTEIN-RELATED-RELATED"/>
    <property type="match status" value="1"/>
</dbReference>
<feature type="domain" description="Reverse transcriptase zinc-binding" evidence="1">
    <location>
        <begin position="264"/>
        <end position="348"/>
    </location>
</feature>